<dbReference type="AlphaFoldDB" id="D1PPK4"/>
<evidence type="ECO:0000313" key="1">
    <source>
        <dbReference type="EMBL" id="EFB75348.1"/>
    </source>
</evidence>
<protein>
    <submittedName>
        <fullName evidence="1">Uncharacterized protein</fullName>
    </submittedName>
</protein>
<keyword evidence="2" id="KW-1185">Reference proteome</keyword>
<comment type="caution">
    <text evidence="1">The sequence shown here is derived from an EMBL/GenBank/DDBJ whole genome shotgun (WGS) entry which is preliminary data.</text>
</comment>
<name>D1PPK4_9FIRM</name>
<proteinExistence type="predicted"/>
<reference evidence="1" key="1">
    <citation type="submission" date="2009-12" db="EMBL/GenBank/DDBJ databases">
        <authorList>
            <person name="Weinstock G."/>
            <person name="Sodergren E."/>
            <person name="Clifton S."/>
            <person name="Fulton L."/>
            <person name="Fulton B."/>
            <person name="Courtney L."/>
            <person name="Fronick C."/>
            <person name="Harrison M."/>
            <person name="Strong C."/>
            <person name="Farmer C."/>
            <person name="Delahaunty K."/>
            <person name="Markovic C."/>
            <person name="Hall O."/>
            <person name="Minx P."/>
            <person name="Tomlinson C."/>
            <person name="Mitreva M."/>
            <person name="Nelson J."/>
            <person name="Hou S."/>
            <person name="Wollam A."/>
            <person name="Pepin K.H."/>
            <person name="Johnson M."/>
            <person name="Bhonagiri V."/>
            <person name="Nash W.E."/>
            <person name="Warren W."/>
            <person name="Chinwalla A."/>
            <person name="Mardis E.R."/>
            <person name="Wilson R.K."/>
        </authorList>
    </citation>
    <scope>NUCLEOTIDE SEQUENCE [LARGE SCALE GENOMIC DNA]</scope>
    <source>
        <strain evidence="1">DSM 15176</strain>
    </source>
</reference>
<evidence type="ECO:0000313" key="2">
    <source>
        <dbReference type="Proteomes" id="UP000003438"/>
    </source>
</evidence>
<dbReference type="Proteomes" id="UP000003438">
    <property type="component" value="Unassembled WGS sequence"/>
</dbReference>
<organism evidence="1 2">
    <name type="scientific">Subdoligranulum variabile DSM 15176</name>
    <dbReference type="NCBI Taxonomy" id="411471"/>
    <lineage>
        <taxon>Bacteria</taxon>
        <taxon>Bacillati</taxon>
        <taxon>Bacillota</taxon>
        <taxon>Clostridia</taxon>
        <taxon>Eubacteriales</taxon>
        <taxon>Oscillospiraceae</taxon>
        <taxon>Subdoligranulum</taxon>
    </lineage>
</organism>
<dbReference type="HOGENOM" id="CLU_3318053_0_0_9"/>
<sequence>MGSCQISKNEIGVLKRGRLSRFCYCKRRGVVIAISHFAI</sequence>
<gene>
    <name evidence="1" type="ORF">SUBVAR_06320</name>
</gene>
<accession>D1PPK4</accession>
<dbReference type="STRING" id="411471.SUBVAR_06320"/>
<dbReference type="EMBL" id="ACBY02000027">
    <property type="protein sequence ID" value="EFB75348.1"/>
    <property type="molecule type" value="Genomic_DNA"/>
</dbReference>